<dbReference type="Gene3D" id="3.60.21.10">
    <property type="match status" value="1"/>
</dbReference>
<dbReference type="PANTHER" id="PTHR42850">
    <property type="entry name" value="METALLOPHOSPHOESTERASE"/>
    <property type="match status" value="1"/>
</dbReference>
<dbReference type="EMBL" id="CP051428">
    <property type="protein sequence ID" value="QJC51621.1"/>
    <property type="molecule type" value="Genomic_DNA"/>
</dbReference>
<dbReference type="Pfam" id="PF12850">
    <property type="entry name" value="Metallophos_2"/>
    <property type="match status" value="1"/>
</dbReference>
<dbReference type="Proteomes" id="UP000502136">
    <property type="component" value="Chromosome"/>
</dbReference>
<evidence type="ECO:0000259" key="2">
    <source>
        <dbReference type="Pfam" id="PF12850"/>
    </source>
</evidence>
<dbReference type="KEGG" id="palr:HGI30_08690"/>
<dbReference type="InterPro" id="IPR050126">
    <property type="entry name" value="Ap4A_hydrolase"/>
</dbReference>
<dbReference type="CDD" id="cd00838">
    <property type="entry name" value="MPP_superfamily"/>
    <property type="match status" value="1"/>
</dbReference>
<dbReference type="AlphaFoldDB" id="A0A6H2GW19"/>
<dbReference type="InterPro" id="IPR024654">
    <property type="entry name" value="Calcineurin-like_PHP_lpxH"/>
</dbReference>
<comment type="similarity">
    <text evidence="1">Belongs to the metallophosphoesterase superfamily. YfcE family.</text>
</comment>
<keyword evidence="4" id="KW-1185">Reference proteome</keyword>
<evidence type="ECO:0000256" key="1">
    <source>
        <dbReference type="ARBA" id="ARBA00008950"/>
    </source>
</evidence>
<name>A0A6H2GW19_9BACL</name>
<sequence length="241" mass="27162">MERIAIISDVHGNMPALEAVLLDIQARGIARVICLGDLAGKGPEPAEAVDAVRERCETVIRGNWDDFLRLPTDDETLRWHQERLGPERLRYLQELPFCTELRIGGRLVRFVHASPQSVYRRIQPWDSEADRWSMFDPPDGFEGVADALGYGDIHQAYAQHVRGRLLFNCGSVGNPLDLNQASYAVLEGRRDAGAEAPFALQLIRVPYDIEEAVARAERLAMPQLEPYRQELVTGRYRGLLS</sequence>
<dbReference type="PIRSF" id="PIRSF000883">
    <property type="entry name" value="Pesterase_MJ0912"/>
    <property type="match status" value="1"/>
</dbReference>
<protein>
    <submittedName>
        <fullName evidence="3">Metallophosphoesterase family protein</fullName>
    </submittedName>
</protein>
<dbReference type="GO" id="GO:0005737">
    <property type="term" value="C:cytoplasm"/>
    <property type="evidence" value="ECO:0007669"/>
    <property type="project" value="TreeGrafter"/>
</dbReference>
<accession>A0A6H2GW19</accession>
<reference evidence="3 4" key="1">
    <citation type="submission" date="2020-04" db="EMBL/GenBank/DDBJ databases">
        <title>Novel Paenibacillus strain UniB2 isolated from commercial digestive syrup.</title>
        <authorList>
            <person name="Thorat V."/>
            <person name="Kirdat K."/>
            <person name="Tiwarekar B."/>
            <person name="Yadav A."/>
        </authorList>
    </citation>
    <scope>NUCLEOTIDE SEQUENCE [LARGE SCALE GENOMIC DNA]</scope>
    <source>
        <strain evidence="3 4">UniB2</strain>
    </source>
</reference>
<dbReference type="InterPro" id="IPR029052">
    <property type="entry name" value="Metallo-depent_PP-like"/>
</dbReference>
<evidence type="ECO:0000313" key="3">
    <source>
        <dbReference type="EMBL" id="QJC51621.1"/>
    </source>
</evidence>
<dbReference type="RefSeq" id="WP_168907267.1">
    <property type="nucleotide sequence ID" value="NZ_CP051428.1"/>
</dbReference>
<dbReference type="InterPro" id="IPR011152">
    <property type="entry name" value="Pesterase_MJ0912"/>
</dbReference>
<proteinExistence type="inferred from homology"/>
<dbReference type="SUPFAM" id="SSF56300">
    <property type="entry name" value="Metallo-dependent phosphatases"/>
    <property type="match status" value="1"/>
</dbReference>
<dbReference type="GO" id="GO:0016791">
    <property type="term" value="F:phosphatase activity"/>
    <property type="evidence" value="ECO:0007669"/>
    <property type="project" value="TreeGrafter"/>
</dbReference>
<feature type="domain" description="Calcineurin-like phosphoesterase" evidence="2">
    <location>
        <begin position="3"/>
        <end position="187"/>
    </location>
</feature>
<dbReference type="PANTHER" id="PTHR42850:SF2">
    <property type="entry name" value="BLL5683 PROTEIN"/>
    <property type="match status" value="1"/>
</dbReference>
<gene>
    <name evidence="3" type="ORF">HGI30_08690</name>
</gene>
<organism evidence="3 4">
    <name type="scientific">Paenibacillus albicereus</name>
    <dbReference type="NCBI Taxonomy" id="2726185"/>
    <lineage>
        <taxon>Bacteria</taxon>
        <taxon>Bacillati</taxon>
        <taxon>Bacillota</taxon>
        <taxon>Bacilli</taxon>
        <taxon>Bacillales</taxon>
        <taxon>Paenibacillaceae</taxon>
        <taxon>Paenibacillus</taxon>
    </lineage>
</organism>
<evidence type="ECO:0000313" key="4">
    <source>
        <dbReference type="Proteomes" id="UP000502136"/>
    </source>
</evidence>